<evidence type="ECO:0000259" key="2">
    <source>
        <dbReference type="Pfam" id="PF12736"/>
    </source>
</evidence>
<evidence type="ECO:0000313" key="4">
    <source>
        <dbReference type="Proteomes" id="UP000828390"/>
    </source>
</evidence>
<dbReference type="InterPro" id="IPR025946">
    <property type="entry name" value="CABIT_dom"/>
</dbReference>
<feature type="domain" description="CABIT" evidence="2">
    <location>
        <begin position="37"/>
        <end position="311"/>
    </location>
</feature>
<dbReference type="OrthoDB" id="6076990at2759"/>
<evidence type="ECO:0000313" key="3">
    <source>
        <dbReference type="EMBL" id="KAH3721178.1"/>
    </source>
</evidence>
<feature type="region of interest" description="Disordered" evidence="1">
    <location>
        <begin position="915"/>
        <end position="936"/>
    </location>
</feature>
<reference evidence="3" key="1">
    <citation type="journal article" date="2019" name="bioRxiv">
        <title>The Genome of the Zebra Mussel, Dreissena polymorpha: A Resource for Invasive Species Research.</title>
        <authorList>
            <person name="McCartney M.A."/>
            <person name="Auch B."/>
            <person name="Kono T."/>
            <person name="Mallez S."/>
            <person name="Zhang Y."/>
            <person name="Obille A."/>
            <person name="Becker A."/>
            <person name="Abrahante J.E."/>
            <person name="Garbe J."/>
            <person name="Badalamenti J.P."/>
            <person name="Herman A."/>
            <person name="Mangelson H."/>
            <person name="Liachko I."/>
            <person name="Sullivan S."/>
            <person name="Sone E.D."/>
            <person name="Koren S."/>
            <person name="Silverstein K.A.T."/>
            <person name="Beckman K.B."/>
            <person name="Gohl D.M."/>
        </authorList>
    </citation>
    <scope>NUCLEOTIDE SEQUENCE</scope>
    <source>
        <strain evidence="3">Duluth1</strain>
        <tissue evidence="3">Whole animal</tissue>
    </source>
</reference>
<dbReference type="EMBL" id="JAIWYP010000013">
    <property type="protein sequence ID" value="KAH3721178.1"/>
    <property type="molecule type" value="Genomic_DNA"/>
</dbReference>
<proteinExistence type="predicted"/>
<keyword evidence="4" id="KW-1185">Reference proteome</keyword>
<evidence type="ECO:0000256" key="1">
    <source>
        <dbReference type="SAM" id="MobiDB-lite"/>
    </source>
</evidence>
<sequence>MGKPKKRRDQPVPEVSSDYKWSAQSYPLADILKSFKLPVVVQCREDTNVDVLKNFFFDLRQPLLLHSRRKCRKIFARCVRQTTPGGTMKELLPEVVIPEDYAGWFKISKGLGFTKPTPHRSIEAIAQIPGEFFLCTTEFNAVVLTEKVGSPHADTHVKSAGIEHESFVRPVVEGEVLRKTEIQSLNQLLLPECERSLNRNNRYLLCIDEKDCELYVSVSQTGLFYEVSDGNFSGDDNCVVQVSDVLDEMVEMPIYVRHILGDPPPISKFYSPSLKLVRVHEEETVMGSTLDPEDVMPFEIQTNSPIRFEMALNTPMLQSCGEYNEAMEMCKTVEKNYVTDMKLAVTFKVKQEEETTENTSEKLEGSDNLAFVADNMDSLTNSAGTTTSVGKESECVDIEANSEFSIQWEPGPSLRNTPEQFDFPEDPDCESIDESVDTEQAMRLNTVLGGHYFNTDVRVDFGHQNDLKHRGNSIKNNNYINVKDMQRLFVTANKIPSKHWGTSSIDKITEGITDFSVRAQNETRVRTSSPEQIIAPPASFSDSLGSLPSTLTTPSTNHVSNVTSLSSTLTGNTFGSNDTQEHDIAVHNKNLLFHAHNAKNDVIQRLHKPYVFTGDVYVCPNSDSSLDSSESGSDVSETSDVSSSTISRGSIAESWGSWERNKFRVVRSKNIKDIPRDVNDIAGLSKSVSINGRTNPLPEITTVSQPRSRSVSDDMIHFEEPSKSSSATSIVTCKVADEMVFSCKDLRLSLEEITRNARKNHVENTWQAFCLERSSSLPVRSNSTKVNRDIDEHSLSWEQLSPRKSESTSNSMLSTPRYSSTYKRTSPKNAVLKKNAKVEKLNLDLDNSLCDKTQLISDSSSEDSLQYSHRSLDSTEEFQAGDNSFACSEHSDMSVINAPEDVLAAIAEMESAVNYAGSCPDSEPENEDSEKNADSLDRERIAFAQKIKIQHEIKRRFGDWNDVAVII</sequence>
<protein>
    <recommendedName>
        <fullName evidence="2">CABIT domain-containing protein</fullName>
    </recommendedName>
</protein>
<name>A0A9D4CBP4_DREPO</name>
<feature type="region of interest" description="Disordered" evidence="1">
    <location>
        <begin position="623"/>
        <end position="643"/>
    </location>
</feature>
<reference evidence="3" key="2">
    <citation type="submission" date="2020-11" db="EMBL/GenBank/DDBJ databases">
        <authorList>
            <person name="McCartney M.A."/>
            <person name="Auch B."/>
            <person name="Kono T."/>
            <person name="Mallez S."/>
            <person name="Becker A."/>
            <person name="Gohl D.M."/>
            <person name="Silverstein K.A.T."/>
            <person name="Koren S."/>
            <person name="Bechman K.B."/>
            <person name="Herman A."/>
            <person name="Abrahante J.E."/>
            <person name="Garbe J."/>
        </authorList>
    </citation>
    <scope>NUCLEOTIDE SEQUENCE</scope>
    <source>
        <strain evidence="3">Duluth1</strain>
        <tissue evidence="3">Whole animal</tissue>
    </source>
</reference>
<dbReference type="AlphaFoldDB" id="A0A9D4CBP4"/>
<gene>
    <name evidence="3" type="ORF">DPMN_064096</name>
</gene>
<accession>A0A9D4CBP4</accession>
<dbReference type="Pfam" id="PF12736">
    <property type="entry name" value="CABIT"/>
    <property type="match status" value="1"/>
</dbReference>
<dbReference type="Proteomes" id="UP000828390">
    <property type="component" value="Unassembled WGS sequence"/>
</dbReference>
<feature type="compositionally biased region" description="Polar residues" evidence="1">
    <location>
        <begin position="807"/>
        <end position="825"/>
    </location>
</feature>
<organism evidence="3 4">
    <name type="scientific">Dreissena polymorpha</name>
    <name type="common">Zebra mussel</name>
    <name type="synonym">Mytilus polymorpha</name>
    <dbReference type="NCBI Taxonomy" id="45954"/>
    <lineage>
        <taxon>Eukaryota</taxon>
        <taxon>Metazoa</taxon>
        <taxon>Spiralia</taxon>
        <taxon>Lophotrochozoa</taxon>
        <taxon>Mollusca</taxon>
        <taxon>Bivalvia</taxon>
        <taxon>Autobranchia</taxon>
        <taxon>Heteroconchia</taxon>
        <taxon>Euheterodonta</taxon>
        <taxon>Imparidentia</taxon>
        <taxon>Neoheterodontei</taxon>
        <taxon>Myida</taxon>
        <taxon>Dreissenoidea</taxon>
        <taxon>Dreissenidae</taxon>
        <taxon>Dreissena</taxon>
    </lineage>
</organism>
<feature type="region of interest" description="Disordered" evidence="1">
    <location>
        <begin position="797"/>
        <end position="825"/>
    </location>
</feature>
<feature type="compositionally biased region" description="Basic and acidic residues" evidence="1">
    <location>
        <begin position="797"/>
        <end position="806"/>
    </location>
</feature>
<comment type="caution">
    <text evidence="3">The sequence shown here is derived from an EMBL/GenBank/DDBJ whole genome shotgun (WGS) entry which is preliminary data.</text>
</comment>